<evidence type="ECO:0000313" key="3">
    <source>
        <dbReference type="WBParaSite" id="Gr19_v10_g9994.t1"/>
    </source>
</evidence>
<name>A0A914IHN5_GLORO</name>
<evidence type="ECO:0000256" key="1">
    <source>
        <dbReference type="SAM" id="Phobius"/>
    </source>
</evidence>
<keyword evidence="1" id="KW-0472">Membrane</keyword>
<sequence length="232" mass="26750">MRRDERPRHPMGTRGRAFICTWPDSMQWLFGKSRNRSYRMQLPGSEPRGANRGPQQRLPLTIGQFHLRNEESRILADTGYSPVQLHVEMKDVEMIFQLRDSKCWDEAQNISGCYRCQTGAQFCTIFAASCSTNQSAQREVLNFDQSRINTKCSVDCPAGITYFVLEGELYYVPIKHRSNFRHRQSDRLDSGEGNWFDLNFDPWALSRLFFNPWALLVFAVVLVVGNVALALC</sequence>
<dbReference type="Proteomes" id="UP000887572">
    <property type="component" value="Unplaced"/>
</dbReference>
<protein>
    <submittedName>
        <fullName evidence="3">Uncharacterized protein</fullName>
    </submittedName>
</protein>
<feature type="transmembrane region" description="Helical" evidence="1">
    <location>
        <begin position="213"/>
        <end position="231"/>
    </location>
</feature>
<reference evidence="3" key="1">
    <citation type="submission" date="2022-11" db="UniProtKB">
        <authorList>
            <consortium name="WormBaseParasite"/>
        </authorList>
    </citation>
    <scope>IDENTIFICATION</scope>
</reference>
<evidence type="ECO:0000313" key="2">
    <source>
        <dbReference type="Proteomes" id="UP000887572"/>
    </source>
</evidence>
<dbReference type="AlphaFoldDB" id="A0A914IHN5"/>
<keyword evidence="1" id="KW-0812">Transmembrane</keyword>
<proteinExistence type="predicted"/>
<dbReference type="WBParaSite" id="Gr19_v10_g9994.t1">
    <property type="protein sequence ID" value="Gr19_v10_g9994.t1"/>
    <property type="gene ID" value="Gr19_v10_g9994"/>
</dbReference>
<keyword evidence="1" id="KW-1133">Transmembrane helix</keyword>
<dbReference type="Gene3D" id="2.60.40.3770">
    <property type="match status" value="1"/>
</dbReference>
<organism evidence="2 3">
    <name type="scientific">Globodera rostochiensis</name>
    <name type="common">Golden nematode worm</name>
    <name type="synonym">Heterodera rostochiensis</name>
    <dbReference type="NCBI Taxonomy" id="31243"/>
    <lineage>
        <taxon>Eukaryota</taxon>
        <taxon>Metazoa</taxon>
        <taxon>Ecdysozoa</taxon>
        <taxon>Nematoda</taxon>
        <taxon>Chromadorea</taxon>
        <taxon>Rhabditida</taxon>
        <taxon>Tylenchina</taxon>
        <taxon>Tylenchomorpha</taxon>
        <taxon>Tylenchoidea</taxon>
        <taxon>Heteroderidae</taxon>
        <taxon>Heteroderinae</taxon>
        <taxon>Globodera</taxon>
    </lineage>
</organism>
<keyword evidence="2" id="KW-1185">Reference proteome</keyword>
<accession>A0A914IHN5</accession>